<accession>A0A2X0J8L2</accession>
<organism evidence="2 3">
    <name type="scientific">Streptacidiphilus pinicola</name>
    <dbReference type="NCBI Taxonomy" id="2219663"/>
    <lineage>
        <taxon>Bacteria</taxon>
        <taxon>Bacillati</taxon>
        <taxon>Actinomycetota</taxon>
        <taxon>Actinomycetes</taxon>
        <taxon>Kitasatosporales</taxon>
        <taxon>Streptomycetaceae</taxon>
        <taxon>Streptacidiphilus</taxon>
    </lineage>
</organism>
<dbReference type="Pfam" id="PF13577">
    <property type="entry name" value="SnoaL_4"/>
    <property type="match status" value="1"/>
</dbReference>
<name>A0A2X0J8L2_9ACTN</name>
<dbReference type="EMBL" id="QKYN01000023">
    <property type="protein sequence ID" value="RAG86626.1"/>
    <property type="molecule type" value="Genomic_DNA"/>
</dbReference>
<sequence>MLTLQEMSDRLEIQELFARYAHAVDSRDWAALKDVFTEDAVVDYSAMGGPRGTVPEVCAFLAEVLPLFPATQHLVANMIIELDGDRATARTMCHNPMPLPDDGGLLQCGLWYLDRLVRTEAGWRLAERGEEKAYQVVLKQATADQ</sequence>
<evidence type="ECO:0000313" key="3">
    <source>
        <dbReference type="Proteomes" id="UP000248889"/>
    </source>
</evidence>
<gene>
    <name evidence="2" type="ORF">DN069_05610</name>
</gene>
<dbReference type="SUPFAM" id="SSF54427">
    <property type="entry name" value="NTF2-like"/>
    <property type="match status" value="1"/>
</dbReference>
<dbReference type="RefSeq" id="WP_111499711.1">
    <property type="nucleotide sequence ID" value="NZ_QKYN01000023.1"/>
</dbReference>
<dbReference type="InterPro" id="IPR037401">
    <property type="entry name" value="SnoaL-like"/>
</dbReference>
<dbReference type="Proteomes" id="UP000248889">
    <property type="component" value="Unassembled WGS sequence"/>
</dbReference>
<dbReference type="AlphaFoldDB" id="A0A2X0J8L2"/>
<dbReference type="InterPro" id="IPR032710">
    <property type="entry name" value="NTF2-like_dom_sf"/>
</dbReference>
<dbReference type="OrthoDB" id="981191at2"/>
<evidence type="ECO:0000259" key="1">
    <source>
        <dbReference type="Pfam" id="PF13577"/>
    </source>
</evidence>
<comment type="caution">
    <text evidence="2">The sequence shown here is derived from an EMBL/GenBank/DDBJ whole genome shotgun (WGS) entry which is preliminary data.</text>
</comment>
<proteinExistence type="predicted"/>
<reference evidence="2 3" key="1">
    <citation type="submission" date="2018-06" db="EMBL/GenBank/DDBJ databases">
        <title>Streptacidiphilus pinicola sp. nov., isolated from pine grove soil.</title>
        <authorList>
            <person name="Roh S.G."/>
            <person name="Park S."/>
            <person name="Kim M.-K."/>
            <person name="Yun B.-R."/>
            <person name="Park J."/>
            <person name="Kim M.J."/>
            <person name="Kim Y.S."/>
            <person name="Kim S.B."/>
        </authorList>
    </citation>
    <scope>NUCLEOTIDE SEQUENCE [LARGE SCALE GENOMIC DNA]</scope>
    <source>
        <strain evidence="2 3">MMS16-CNU450</strain>
    </source>
</reference>
<keyword evidence="3" id="KW-1185">Reference proteome</keyword>
<dbReference type="CDD" id="cd00531">
    <property type="entry name" value="NTF2_like"/>
    <property type="match status" value="1"/>
</dbReference>
<protein>
    <submittedName>
        <fullName evidence="2">Nuclear transport factor 2 family protein</fullName>
    </submittedName>
</protein>
<feature type="domain" description="SnoaL-like" evidence="1">
    <location>
        <begin position="5"/>
        <end position="128"/>
    </location>
</feature>
<dbReference type="Gene3D" id="3.10.450.50">
    <property type="match status" value="1"/>
</dbReference>
<evidence type="ECO:0000313" key="2">
    <source>
        <dbReference type="EMBL" id="RAG86626.1"/>
    </source>
</evidence>